<dbReference type="InterPro" id="IPR009016">
    <property type="entry name" value="Fe_hydrogenase"/>
</dbReference>
<dbReference type="GO" id="GO:0005506">
    <property type="term" value="F:iron ion binding"/>
    <property type="evidence" value="ECO:0007669"/>
    <property type="project" value="InterPro"/>
</dbReference>
<dbReference type="NCBIfam" id="TIGR02512">
    <property type="entry name" value="FeFe_hydrog_A"/>
    <property type="match status" value="1"/>
</dbReference>
<evidence type="ECO:0000256" key="7">
    <source>
        <dbReference type="ARBA" id="ARBA00022737"/>
    </source>
</evidence>
<dbReference type="InterPro" id="IPR004108">
    <property type="entry name" value="Fe_hydrogenase_lsu_C"/>
</dbReference>
<evidence type="ECO:0000256" key="2">
    <source>
        <dbReference type="ARBA" id="ARBA00004370"/>
    </source>
</evidence>
<dbReference type="Gene3D" id="3.30.70.20">
    <property type="match status" value="1"/>
</dbReference>
<dbReference type="SUPFAM" id="SSF52833">
    <property type="entry name" value="Thioredoxin-like"/>
    <property type="match status" value="1"/>
</dbReference>
<dbReference type="SMART" id="SM00902">
    <property type="entry name" value="Fe_hyd_SSU"/>
    <property type="match status" value="1"/>
</dbReference>
<dbReference type="GO" id="GO:0008137">
    <property type="term" value="F:NADH dehydrogenase (ubiquinone) activity"/>
    <property type="evidence" value="ECO:0007669"/>
    <property type="project" value="InterPro"/>
</dbReference>
<feature type="domain" description="4Fe-4S ferredoxin-type" evidence="15">
    <location>
        <begin position="137"/>
        <end position="167"/>
    </location>
</feature>
<dbReference type="InterPro" id="IPR000283">
    <property type="entry name" value="NADH_UbQ_OxRdtase_75kDa_su_CS"/>
</dbReference>
<evidence type="ECO:0000256" key="8">
    <source>
        <dbReference type="ARBA" id="ARBA00022967"/>
    </source>
</evidence>
<keyword evidence="10" id="KW-0411">Iron-sulfur</keyword>
<dbReference type="Proteomes" id="UP000002318">
    <property type="component" value="Chromosome"/>
</dbReference>
<dbReference type="InterPro" id="IPR017896">
    <property type="entry name" value="4Fe4S_Fe-S-bd"/>
</dbReference>
<dbReference type="Gene3D" id="3.40.30.10">
    <property type="entry name" value="Glutaredoxin"/>
    <property type="match status" value="1"/>
</dbReference>
<dbReference type="InterPro" id="IPR001041">
    <property type="entry name" value="2Fe-2S_ferredoxin-type"/>
</dbReference>
<feature type="domain" description="2Fe-2S ferredoxin-type" evidence="14">
    <location>
        <begin position="1"/>
        <end position="78"/>
    </location>
</feature>
<dbReference type="GO" id="GO:0016020">
    <property type="term" value="C:membrane"/>
    <property type="evidence" value="ECO:0007669"/>
    <property type="project" value="UniProtKB-SubCell"/>
</dbReference>
<dbReference type="Pfam" id="PF02906">
    <property type="entry name" value="Fe_hyd_lg_C"/>
    <property type="match status" value="1"/>
</dbReference>
<evidence type="ECO:0000256" key="3">
    <source>
        <dbReference type="ARBA" id="ARBA00005404"/>
    </source>
</evidence>
<evidence type="ECO:0000256" key="10">
    <source>
        <dbReference type="ARBA" id="ARBA00023014"/>
    </source>
</evidence>
<evidence type="ECO:0000313" key="17">
    <source>
        <dbReference type="EMBL" id="ADK79511.1"/>
    </source>
</evidence>
<dbReference type="GO" id="GO:0008901">
    <property type="term" value="F:ferredoxin hydrogenase activity"/>
    <property type="evidence" value="ECO:0007669"/>
    <property type="project" value="InterPro"/>
</dbReference>
<evidence type="ECO:0000256" key="12">
    <source>
        <dbReference type="ARBA" id="ARBA00023136"/>
    </source>
</evidence>
<keyword evidence="8" id="KW-1278">Translocase</keyword>
<dbReference type="PANTHER" id="PTHR11615">
    <property type="entry name" value="NITRATE, FORMATE, IRON DEHYDROGENASE"/>
    <property type="match status" value="1"/>
</dbReference>
<keyword evidence="6" id="KW-0479">Metal-binding</keyword>
<dbReference type="InterPro" id="IPR003149">
    <property type="entry name" value="Fe_hydrogenase_ssu"/>
</dbReference>
<dbReference type="PROSITE" id="PS51085">
    <property type="entry name" value="2FE2S_FER_2"/>
    <property type="match status" value="1"/>
</dbReference>
<dbReference type="Pfam" id="PF12838">
    <property type="entry name" value="Fer4_7"/>
    <property type="match status" value="1"/>
</dbReference>
<dbReference type="GO" id="GO:0051537">
    <property type="term" value="F:2 iron, 2 sulfur cluster binding"/>
    <property type="evidence" value="ECO:0007669"/>
    <property type="project" value="UniProtKB-KW"/>
</dbReference>
<dbReference type="Gene3D" id="3.40.950.10">
    <property type="entry name" value="Fe-only Hydrogenase (Larger Subunit), Chain L, domain 3"/>
    <property type="match status" value="1"/>
</dbReference>
<dbReference type="OrthoDB" id="9805142at2"/>
<dbReference type="PROSITE" id="PS00198">
    <property type="entry name" value="4FE4S_FER_1"/>
    <property type="match status" value="1"/>
</dbReference>
<dbReference type="eggNOG" id="COG3383">
    <property type="taxonomic scope" value="Bacteria"/>
</dbReference>
<dbReference type="PROSITE" id="PS51839">
    <property type="entry name" value="4FE4S_HC3"/>
    <property type="match status" value="1"/>
</dbReference>
<dbReference type="KEGG" id="ssm:Spirs_0355"/>
<evidence type="ECO:0000256" key="5">
    <source>
        <dbReference type="ARBA" id="ARBA00022714"/>
    </source>
</evidence>
<gene>
    <name evidence="17" type="ordered locus">Spirs_0355</name>
</gene>
<dbReference type="SUPFAM" id="SSF53920">
    <property type="entry name" value="Fe-only hydrogenase"/>
    <property type="match status" value="1"/>
</dbReference>
<dbReference type="Gene3D" id="3.40.50.1780">
    <property type="match status" value="1"/>
</dbReference>
<dbReference type="Pfam" id="PF01257">
    <property type="entry name" value="2Fe-2S_thioredx"/>
    <property type="match status" value="1"/>
</dbReference>
<keyword evidence="5" id="KW-0001">2Fe-2S</keyword>
<evidence type="ECO:0000259" key="14">
    <source>
        <dbReference type="PROSITE" id="PS51085"/>
    </source>
</evidence>
<dbReference type="InterPro" id="IPR036991">
    <property type="entry name" value="Fe_hydrogenase_ssu_sf"/>
</dbReference>
<dbReference type="eggNOG" id="COG1905">
    <property type="taxonomic scope" value="Bacteria"/>
</dbReference>
<proteinExistence type="inferred from homology"/>
<reference evidence="17 18" key="1">
    <citation type="journal article" date="2010" name="Stand. Genomic Sci.">
        <title>Complete genome sequence of Spirochaeta smaragdinae type strain (SEBR 4228).</title>
        <authorList>
            <person name="Mavromatis K."/>
            <person name="Yasawong M."/>
            <person name="Chertkov O."/>
            <person name="Lapidus A."/>
            <person name="Lucas S."/>
            <person name="Nolan M."/>
            <person name="Del Rio T.G."/>
            <person name="Tice H."/>
            <person name="Cheng J.F."/>
            <person name="Pitluck S."/>
            <person name="Liolios K."/>
            <person name="Ivanova N."/>
            <person name="Tapia R."/>
            <person name="Han C."/>
            <person name="Bruce D."/>
            <person name="Goodwin L."/>
            <person name="Pati A."/>
            <person name="Chen A."/>
            <person name="Palaniappan K."/>
            <person name="Land M."/>
            <person name="Hauser L."/>
            <person name="Chang Y.J."/>
            <person name="Jeffries C.D."/>
            <person name="Detter J.C."/>
            <person name="Rohde M."/>
            <person name="Brambilla E."/>
            <person name="Spring S."/>
            <person name="Goker M."/>
            <person name="Sikorski J."/>
            <person name="Woyke T."/>
            <person name="Bristow J."/>
            <person name="Eisen J.A."/>
            <person name="Markowitz V."/>
            <person name="Hugenholtz P."/>
            <person name="Klenk H.P."/>
            <person name="Kyrpides N.C."/>
        </authorList>
    </citation>
    <scope>NUCLEOTIDE SEQUENCE [LARGE SCALE GENOMIC DNA]</scope>
    <source>
        <strain evidence="18">DSM 11293 / JCM 15392 / SEBR 4228</strain>
    </source>
</reference>
<evidence type="ECO:0000256" key="9">
    <source>
        <dbReference type="ARBA" id="ARBA00023004"/>
    </source>
</evidence>
<dbReference type="InterPro" id="IPR050340">
    <property type="entry name" value="Cytosolic_Fe-S_CAF"/>
</dbReference>
<dbReference type="AlphaFoldDB" id="E1RAY1"/>
<comment type="cofactor">
    <cofactor evidence="1">
        <name>[4Fe-4S] cluster</name>
        <dbReference type="ChEBI" id="CHEBI:49883"/>
    </cofactor>
</comment>
<evidence type="ECO:0000259" key="16">
    <source>
        <dbReference type="PROSITE" id="PS51839"/>
    </source>
</evidence>
<dbReference type="GO" id="GO:0051539">
    <property type="term" value="F:4 iron, 4 sulfur cluster binding"/>
    <property type="evidence" value="ECO:0007669"/>
    <property type="project" value="UniProtKB-KW"/>
</dbReference>
<dbReference type="InterPro" id="IPR013352">
    <property type="entry name" value="Fe_hydrogenase_subset"/>
</dbReference>
<dbReference type="Pfam" id="PF10588">
    <property type="entry name" value="NADH-G_4Fe-4S_3"/>
    <property type="match status" value="1"/>
</dbReference>
<organism evidence="17 18">
    <name type="scientific">Sediminispirochaeta smaragdinae (strain DSM 11293 / JCM 15392 / SEBR 4228)</name>
    <name type="common">Spirochaeta smaragdinae</name>
    <dbReference type="NCBI Taxonomy" id="573413"/>
    <lineage>
        <taxon>Bacteria</taxon>
        <taxon>Pseudomonadati</taxon>
        <taxon>Spirochaetota</taxon>
        <taxon>Spirochaetia</taxon>
        <taxon>Spirochaetales</taxon>
        <taxon>Spirochaetaceae</taxon>
        <taxon>Sediminispirochaeta</taxon>
    </lineage>
</organism>
<comment type="subcellular location">
    <subcellularLocation>
        <location evidence="2">Membrane</location>
    </subcellularLocation>
</comment>
<evidence type="ECO:0000256" key="4">
    <source>
        <dbReference type="ARBA" id="ARBA00022485"/>
    </source>
</evidence>
<dbReference type="SUPFAM" id="SSF54862">
    <property type="entry name" value="4Fe-4S ferredoxins"/>
    <property type="match status" value="1"/>
</dbReference>
<keyword evidence="11" id="KW-0520">NAD</keyword>
<keyword evidence="7" id="KW-0677">Repeat</keyword>
<protein>
    <submittedName>
        <fullName evidence="17">Hydrogenase, Fe-only</fullName>
    </submittedName>
</protein>
<evidence type="ECO:0000256" key="1">
    <source>
        <dbReference type="ARBA" id="ARBA00001966"/>
    </source>
</evidence>
<evidence type="ECO:0000259" key="15">
    <source>
        <dbReference type="PROSITE" id="PS51379"/>
    </source>
</evidence>
<dbReference type="SMART" id="SM00929">
    <property type="entry name" value="NADH-G_4Fe-4S_3"/>
    <property type="match status" value="1"/>
</dbReference>
<dbReference type="FunFam" id="3.30.70.20:FF:000035">
    <property type="entry name" value="Iron hydrogenase 1"/>
    <property type="match status" value="1"/>
</dbReference>
<keyword evidence="4" id="KW-0004">4Fe-4S</keyword>
<dbReference type="SUPFAM" id="SSF54292">
    <property type="entry name" value="2Fe-2S ferredoxin-like"/>
    <property type="match status" value="1"/>
</dbReference>
<dbReference type="InterPro" id="IPR019574">
    <property type="entry name" value="NADH_UbQ_OxRdtase_Gsu_4Fe4S-bd"/>
</dbReference>
<accession>E1RAY1</accession>
<dbReference type="RefSeq" id="WP_013252975.1">
    <property type="nucleotide sequence ID" value="NC_014364.1"/>
</dbReference>
<dbReference type="InterPro" id="IPR036249">
    <property type="entry name" value="Thioredoxin-like_sf"/>
</dbReference>
<keyword evidence="12" id="KW-0472">Membrane</keyword>
<dbReference type="GO" id="GO:0042773">
    <property type="term" value="P:ATP synthesis coupled electron transport"/>
    <property type="evidence" value="ECO:0007669"/>
    <property type="project" value="InterPro"/>
</dbReference>
<comment type="cofactor">
    <cofactor evidence="13">
        <name>[2Fe-2S] cluster</name>
        <dbReference type="ChEBI" id="CHEBI:190135"/>
    </cofactor>
</comment>
<dbReference type="Pfam" id="PF02256">
    <property type="entry name" value="Fe_hyd_SSU"/>
    <property type="match status" value="1"/>
</dbReference>
<dbReference type="CDD" id="cd00207">
    <property type="entry name" value="fer2"/>
    <property type="match status" value="1"/>
</dbReference>
<comment type="similarity">
    <text evidence="3">Belongs to the complex I 75 kDa subunit family.</text>
</comment>
<dbReference type="InterPro" id="IPR036010">
    <property type="entry name" value="2Fe-2S_ferredoxin-like_sf"/>
</dbReference>
<feature type="domain" description="4Fe-4S His(Cys)3-ligated-type" evidence="16">
    <location>
        <begin position="78"/>
        <end position="117"/>
    </location>
</feature>
<dbReference type="PROSITE" id="PS51379">
    <property type="entry name" value="4FE4S_FER_2"/>
    <property type="match status" value="2"/>
</dbReference>
<keyword evidence="18" id="KW-1185">Reference proteome</keyword>
<dbReference type="PROSITE" id="PS00641">
    <property type="entry name" value="COMPLEX1_75K_1"/>
    <property type="match status" value="1"/>
</dbReference>
<dbReference type="FunFam" id="3.10.20.740:FF:000004">
    <property type="entry name" value="NADH-quinone oxidoreductase"/>
    <property type="match status" value="1"/>
</dbReference>
<dbReference type="STRING" id="573413.Spirs_0355"/>
<dbReference type="HOGENOM" id="CLU_018240_2_1_12"/>
<evidence type="ECO:0000256" key="11">
    <source>
        <dbReference type="ARBA" id="ARBA00023027"/>
    </source>
</evidence>
<sequence>MKGYIKVDGIEVPLEGEENLLQVIRKAGIEIPTFCYHSELSVYGACRLCIVDIEGKGIQASCSTPPRGGMVVRTNTAEVRETRRMTLELLLANHDRECPTCERSSDCVLRDLASRYGIDKVRFRKNREPRPLDTLSDALVRDPNKCVLCGDCVRYCHEIQGIGAIDFAFRGEHVQVTPAFGRSIGEVDCINCGQCAAVCPTGAIIPKSEINEVWNDLQDEKSKVVIQIAPAVRVALGEMFGLPPGEVVTGKMVRALRMMGFDRIYDTAFAADLTVVEEAAEFLKRSEAGEGPLFTSCCPAWVKYAEQSLPRQLPNLSSCMSPQSMMGSLLRHALPEELSIEPEHLKIVSVMPCTAKKFEKKRPELSRDGLPFVDHVITTRELGTMIRESGIMLDRLDADNFDLPFGFASHLGVGFGSSGGVAEAVLNYLDPEGCSGRIHWETVEDLSGVRKTTAVIGGKAFSVAVVQGIKSAAAIAKMVQSGEISLDLIEVMACPGGCAGGAGQPVDRTGEKRLARVKAVRSAAPAEGVRHAGVNPFVREVYTHMLGCDPGEGEAHRLFHTTYHSRKRIDGMDIRLTGPSGAEARTDRIPVKVCVGTSCFLRGSQKVLSKLLHAVEEEKLDRFYEVQATFCSEQCDKGPTVHIGDRVINRADGDQIVELLREMVATLSAEG</sequence>
<dbReference type="EMBL" id="CP002116">
    <property type="protein sequence ID" value="ADK79511.1"/>
    <property type="molecule type" value="Genomic_DNA"/>
</dbReference>
<evidence type="ECO:0000256" key="13">
    <source>
        <dbReference type="ARBA" id="ARBA00034078"/>
    </source>
</evidence>
<dbReference type="eggNOG" id="COG4624">
    <property type="taxonomic scope" value="Bacteria"/>
</dbReference>
<dbReference type="Gene3D" id="4.10.260.20">
    <property type="entry name" value="Iron hydrogenase, small subunit"/>
    <property type="match status" value="1"/>
</dbReference>
<feature type="domain" description="4Fe-4S ferredoxin-type" evidence="15">
    <location>
        <begin position="180"/>
        <end position="209"/>
    </location>
</feature>
<evidence type="ECO:0000313" key="18">
    <source>
        <dbReference type="Proteomes" id="UP000002318"/>
    </source>
</evidence>
<keyword evidence="9" id="KW-0408">Iron</keyword>
<evidence type="ECO:0000256" key="6">
    <source>
        <dbReference type="ARBA" id="ARBA00022723"/>
    </source>
</evidence>
<name>E1RAY1_SEDSS</name>
<dbReference type="Gene3D" id="3.10.20.740">
    <property type="match status" value="1"/>
</dbReference>
<dbReference type="InterPro" id="IPR017900">
    <property type="entry name" value="4Fe4S_Fe_S_CS"/>
</dbReference>
<dbReference type="Pfam" id="PF13510">
    <property type="entry name" value="Fer2_4"/>
    <property type="match status" value="1"/>
</dbReference>